<dbReference type="InterPro" id="IPR017850">
    <property type="entry name" value="Alkaline_phosphatase_core_sf"/>
</dbReference>
<proteinExistence type="predicted"/>
<dbReference type="InterPro" id="IPR002591">
    <property type="entry name" value="Phosphodiest/P_Trfase"/>
</dbReference>
<dbReference type="GO" id="GO:0016787">
    <property type="term" value="F:hydrolase activity"/>
    <property type="evidence" value="ECO:0007669"/>
    <property type="project" value="UniProtKB-ARBA"/>
</dbReference>
<dbReference type="Pfam" id="PF01663">
    <property type="entry name" value="Phosphodiest"/>
    <property type="match status" value="1"/>
</dbReference>
<gene>
    <name evidence="1" type="ORF">KDK95_14945</name>
</gene>
<evidence type="ECO:0000313" key="1">
    <source>
        <dbReference type="EMBL" id="MBR7827613.1"/>
    </source>
</evidence>
<dbReference type="Gene3D" id="3.40.720.10">
    <property type="entry name" value="Alkaline Phosphatase, subunit A"/>
    <property type="match status" value="1"/>
</dbReference>
<reference evidence="1" key="1">
    <citation type="submission" date="2021-04" db="EMBL/GenBank/DDBJ databases">
        <title>Genome based classification of Actinospica acidithermotolerans sp. nov., an actinobacterium isolated from an Indonesian hot spring.</title>
        <authorList>
            <person name="Kusuma A.B."/>
            <person name="Putra K.E."/>
            <person name="Nafisah S."/>
            <person name="Loh J."/>
            <person name="Nouioui I."/>
            <person name="Goodfellow M."/>
        </authorList>
    </citation>
    <scope>NUCLEOTIDE SEQUENCE</scope>
    <source>
        <strain evidence="1">MGRD01-02</strain>
    </source>
</reference>
<sequence length="283" mass="30779">MRRVLVAGIDGVRLDLLDALDTPHLDGVRDAGFLAPVLVDEQTPTMSGPCWATIATGVHVGKHGVWSNDFTGNRLGAFPDFTTRLARFYGRRTFVAAGWDPLVLARDGGPLFSAPSRLLYVNPEAHTAEAWEQVDEEITVDAEAVLRRDPMDAAFVYLGAADETAHLHGCGRRYRDAIENADARLGRLLAAVRGRPEYEREDWTVIVVTDHGHVEDGGHGGRSTLERTAWIAACGPDLAPGVAPDRELRHVDVAAHAFAALAIEPDRHWTLDGAPFRTVKDAG</sequence>
<comment type="caution">
    <text evidence="1">The sequence shown here is derived from an EMBL/GenBank/DDBJ whole genome shotgun (WGS) entry which is preliminary data.</text>
</comment>
<protein>
    <submittedName>
        <fullName evidence="1">Alkaline phosphatase family protein</fullName>
    </submittedName>
</protein>
<dbReference type="AlphaFoldDB" id="A0A941EBW6"/>
<evidence type="ECO:0000313" key="2">
    <source>
        <dbReference type="Proteomes" id="UP000676325"/>
    </source>
</evidence>
<name>A0A941EBW6_9ACTN</name>
<dbReference type="PANTHER" id="PTHR10151:SF120">
    <property type="entry name" value="BIS(5'-ADENOSYL)-TRIPHOSPHATASE"/>
    <property type="match status" value="1"/>
</dbReference>
<keyword evidence="2" id="KW-1185">Reference proteome</keyword>
<dbReference type="SUPFAM" id="SSF53649">
    <property type="entry name" value="Alkaline phosphatase-like"/>
    <property type="match status" value="1"/>
</dbReference>
<dbReference type="Proteomes" id="UP000676325">
    <property type="component" value="Unassembled WGS sequence"/>
</dbReference>
<dbReference type="PANTHER" id="PTHR10151">
    <property type="entry name" value="ECTONUCLEOTIDE PYROPHOSPHATASE/PHOSPHODIESTERASE"/>
    <property type="match status" value="1"/>
</dbReference>
<organism evidence="1 2">
    <name type="scientific">Actinospica acidithermotolerans</name>
    <dbReference type="NCBI Taxonomy" id="2828514"/>
    <lineage>
        <taxon>Bacteria</taxon>
        <taxon>Bacillati</taxon>
        <taxon>Actinomycetota</taxon>
        <taxon>Actinomycetes</taxon>
        <taxon>Catenulisporales</taxon>
        <taxon>Actinospicaceae</taxon>
        <taxon>Actinospica</taxon>
    </lineage>
</organism>
<accession>A0A941EBW6</accession>
<dbReference type="EMBL" id="JAGSOH010000038">
    <property type="protein sequence ID" value="MBR7827613.1"/>
    <property type="molecule type" value="Genomic_DNA"/>
</dbReference>